<keyword evidence="12" id="KW-1133">Transmembrane helix</keyword>
<keyword evidence="9" id="KW-0067">ATP-binding</keyword>
<evidence type="ECO:0000256" key="4">
    <source>
        <dbReference type="ARBA" id="ARBA00022475"/>
    </source>
</evidence>
<dbReference type="PROSITE" id="PS50885">
    <property type="entry name" value="HAMP"/>
    <property type="match status" value="1"/>
</dbReference>
<evidence type="ECO:0000259" key="14">
    <source>
        <dbReference type="PROSITE" id="PS50885"/>
    </source>
</evidence>
<evidence type="ECO:0000256" key="6">
    <source>
        <dbReference type="ARBA" id="ARBA00022679"/>
    </source>
</evidence>
<reference evidence="15 16" key="1">
    <citation type="submission" date="2021-01" db="EMBL/GenBank/DDBJ databases">
        <title>Genomic Encyclopedia of Type Strains, Phase IV (KMG-IV): sequencing the most valuable type-strain genomes for metagenomic binning, comparative biology and taxonomic classification.</title>
        <authorList>
            <person name="Goeker M."/>
        </authorList>
    </citation>
    <scope>NUCLEOTIDE SEQUENCE [LARGE SCALE GENOMIC DNA]</scope>
    <source>
        <strain evidence="15 16">DSM 24834</strain>
    </source>
</reference>
<dbReference type="InterPro" id="IPR005467">
    <property type="entry name" value="His_kinase_dom"/>
</dbReference>
<accession>A0ABS2NDN5</accession>
<comment type="catalytic activity">
    <reaction evidence="1">
        <text>ATP + protein L-histidine = ADP + protein N-phospho-L-histidine.</text>
        <dbReference type="EC" id="2.7.13.3"/>
    </reaction>
</comment>
<evidence type="ECO:0000313" key="16">
    <source>
        <dbReference type="Proteomes" id="UP001646157"/>
    </source>
</evidence>
<dbReference type="Pfam" id="PF02518">
    <property type="entry name" value="HATPase_c"/>
    <property type="match status" value="1"/>
</dbReference>
<dbReference type="InterPro" id="IPR036890">
    <property type="entry name" value="HATPase_C_sf"/>
</dbReference>
<evidence type="ECO:0000256" key="8">
    <source>
        <dbReference type="ARBA" id="ARBA00022777"/>
    </source>
</evidence>
<keyword evidence="4" id="KW-1003">Cell membrane</keyword>
<evidence type="ECO:0000256" key="7">
    <source>
        <dbReference type="ARBA" id="ARBA00022741"/>
    </source>
</evidence>
<dbReference type="EC" id="2.7.13.3" evidence="3"/>
<dbReference type="InterPro" id="IPR003661">
    <property type="entry name" value="HisK_dim/P_dom"/>
</dbReference>
<dbReference type="SMART" id="SM00387">
    <property type="entry name" value="HATPase_c"/>
    <property type="match status" value="1"/>
</dbReference>
<keyword evidence="10" id="KW-0902">Two-component regulatory system</keyword>
<dbReference type="SUPFAM" id="SSF47384">
    <property type="entry name" value="Homodimeric domain of signal transducing histidine kinase"/>
    <property type="match status" value="1"/>
</dbReference>
<name>A0ABS2NDN5_9BACI</name>
<evidence type="ECO:0000259" key="13">
    <source>
        <dbReference type="PROSITE" id="PS50109"/>
    </source>
</evidence>
<dbReference type="PRINTS" id="PR00344">
    <property type="entry name" value="BCTRLSENSOR"/>
</dbReference>
<evidence type="ECO:0000256" key="9">
    <source>
        <dbReference type="ARBA" id="ARBA00022840"/>
    </source>
</evidence>
<dbReference type="Proteomes" id="UP001646157">
    <property type="component" value="Unassembled WGS sequence"/>
</dbReference>
<feature type="domain" description="Histidine kinase" evidence="13">
    <location>
        <begin position="218"/>
        <end position="434"/>
    </location>
</feature>
<evidence type="ECO:0000256" key="3">
    <source>
        <dbReference type="ARBA" id="ARBA00012438"/>
    </source>
</evidence>
<evidence type="ECO:0000256" key="2">
    <source>
        <dbReference type="ARBA" id="ARBA00004651"/>
    </source>
</evidence>
<keyword evidence="5" id="KW-0597">Phosphoprotein</keyword>
<dbReference type="Gene3D" id="6.10.340.10">
    <property type="match status" value="1"/>
</dbReference>
<dbReference type="Gene3D" id="3.30.565.10">
    <property type="entry name" value="Histidine kinase-like ATPase, C-terminal domain"/>
    <property type="match status" value="1"/>
</dbReference>
<keyword evidence="8 15" id="KW-0418">Kinase</keyword>
<dbReference type="InterPro" id="IPR003594">
    <property type="entry name" value="HATPase_dom"/>
</dbReference>
<dbReference type="SMART" id="SM00388">
    <property type="entry name" value="HisKA"/>
    <property type="match status" value="1"/>
</dbReference>
<dbReference type="PANTHER" id="PTHR45453">
    <property type="entry name" value="PHOSPHATE REGULON SENSOR PROTEIN PHOR"/>
    <property type="match status" value="1"/>
</dbReference>
<proteinExistence type="predicted"/>
<dbReference type="InterPro" id="IPR003660">
    <property type="entry name" value="HAMP_dom"/>
</dbReference>
<dbReference type="Gene3D" id="1.10.287.130">
    <property type="match status" value="1"/>
</dbReference>
<dbReference type="CDD" id="cd00075">
    <property type="entry name" value="HATPase"/>
    <property type="match status" value="1"/>
</dbReference>
<keyword evidence="12" id="KW-0812">Transmembrane</keyword>
<keyword evidence="16" id="KW-1185">Reference proteome</keyword>
<feature type="domain" description="HAMP" evidence="14">
    <location>
        <begin position="158"/>
        <end position="210"/>
    </location>
</feature>
<dbReference type="PANTHER" id="PTHR45453:SF1">
    <property type="entry name" value="PHOSPHATE REGULON SENSOR PROTEIN PHOR"/>
    <property type="match status" value="1"/>
</dbReference>
<dbReference type="InterPro" id="IPR004358">
    <property type="entry name" value="Sig_transdc_His_kin-like_C"/>
</dbReference>
<evidence type="ECO:0000256" key="12">
    <source>
        <dbReference type="SAM" id="Phobius"/>
    </source>
</evidence>
<comment type="caution">
    <text evidence="15">The sequence shown here is derived from an EMBL/GenBank/DDBJ whole genome shotgun (WGS) entry which is preliminary data.</text>
</comment>
<sequence>MIYLHDNIVDNRVKEEFQSLISRGNSHRDVLEDTYSEGTLHHIALMETKTNTEVVITNSKKEIIASSKEPSKGMREIIRGYTPDQLNRNGLLIESNWKEINYLATVTEFSTEAEDGYVYMFKNTGPLRTLIDRLNVHFLLAGLSSLVILGIIYFLLSKILTRPLIKMKEATEKLSKGDFAVKLPELGKDELGELSQSIQMLSNDLEMIKKDRVEFLASISHELRTPLTYIQGYTNVALREDIKNTERKAYLEIIQEESKTIVTLIENLFELAKIDENNFSISKEPIMICPFLKKMIVKVTPAFKSKNIDILFICKNELLINADPLRLEQIIMNLLDNALKYSHPNTSTEISVKELEEEVRISIQDQGIGIPEKEIPHLFNRLYRVEKSRSRELGGSGLGLSIVKELMDAHGGSVSITSKENQGTCVEIRFEKAREDYIFENNFTSR</sequence>
<dbReference type="SUPFAM" id="SSF55874">
    <property type="entry name" value="ATPase domain of HSP90 chaperone/DNA topoisomerase II/histidine kinase"/>
    <property type="match status" value="1"/>
</dbReference>
<keyword evidence="11 12" id="KW-0472">Membrane</keyword>
<dbReference type="InterPro" id="IPR050351">
    <property type="entry name" value="BphY/WalK/GraS-like"/>
</dbReference>
<comment type="subcellular location">
    <subcellularLocation>
        <location evidence="2">Cell membrane</location>
        <topology evidence="2">Multi-pass membrane protein</topology>
    </subcellularLocation>
</comment>
<keyword evidence="6" id="KW-0808">Transferase</keyword>
<evidence type="ECO:0000313" key="15">
    <source>
        <dbReference type="EMBL" id="MBM7585923.1"/>
    </source>
</evidence>
<dbReference type="Pfam" id="PF00672">
    <property type="entry name" value="HAMP"/>
    <property type="match status" value="1"/>
</dbReference>
<dbReference type="SMART" id="SM00304">
    <property type="entry name" value="HAMP"/>
    <property type="match status" value="1"/>
</dbReference>
<dbReference type="GO" id="GO:0016301">
    <property type="term" value="F:kinase activity"/>
    <property type="evidence" value="ECO:0007669"/>
    <property type="project" value="UniProtKB-KW"/>
</dbReference>
<feature type="transmembrane region" description="Helical" evidence="12">
    <location>
        <begin position="136"/>
        <end position="156"/>
    </location>
</feature>
<keyword evidence="7" id="KW-0547">Nucleotide-binding</keyword>
<dbReference type="InterPro" id="IPR036097">
    <property type="entry name" value="HisK_dim/P_sf"/>
</dbReference>
<organism evidence="15 16">
    <name type="scientific">Rossellomorea pakistanensis</name>
    <dbReference type="NCBI Taxonomy" id="992288"/>
    <lineage>
        <taxon>Bacteria</taxon>
        <taxon>Bacillati</taxon>
        <taxon>Bacillota</taxon>
        <taxon>Bacilli</taxon>
        <taxon>Bacillales</taxon>
        <taxon>Bacillaceae</taxon>
        <taxon>Rossellomorea</taxon>
    </lineage>
</organism>
<evidence type="ECO:0000256" key="5">
    <source>
        <dbReference type="ARBA" id="ARBA00022553"/>
    </source>
</evidence>
<evidence type="ECO:0000256" key="10">
    <source>
        <dbReference type="ARBA" id="ARBA00023012"/>
    </source>
</evidence>
<dbReference type="CDD" id="cd00082">
    <property type="entry name" value="HisKA"/>
    <property type="match status" value="1"/>
</dbReference>
<dbReference type="PROSITE" id="PS50109">
    <property type="entry name" value="HIS_KIN"/>
    <property type="match status" value="1"/>
</dbReference>
<evidence type="ECO:0000256" key="1">
    <source>
        <dbReference type="ARBA" id="ARBA00000085"/>
    </source>
</evidence>
<dbReference type="SUPFAM" id="SSF158472">
    <property type="entry name" value="HAMP domain-like"/>
    <property type="match status" value="1"/>
</dbReference>
<dbReference type="Pfam" id="PF00512">
    <property type="entry name" value="HisKA"/>
    <property type="match status" value="1"/>
</dbReference>
<dbReference type="EMBL" id="JAFBDZ010000002">
    <property type="protein sequence ID" value="MBM7585923.1"/>
    <property type="molecule type" value="Genomic_DNA"/>
</dbReference>
<dbReference type="CDD" id="cd06225">
    <property type="entry name" value="HAMP"/>
    <property type="match status" value="1"/>
</dbReference>
<evidence type="ECO:0000256" key="11">
    <source>
        <dbReference type="ARBA" id="ARBA00023136"/>
    </source>
</evidence>
<protein>
    <recommendedName>
        <fullName evidence="3">histidine kinase</fullName>
        <ecNumber evidence="3">2.7.13.3</ecNumber>
    </recommendedName>
</protein>
<gene>
    <name evidence="15" type="ORF">JOC86_002465</name>
</gene>